<dbReference type="PANTHER" id="PTHR33233">
    <property type="entry name" value="ENDONUCLEASE/EXONUCLEASE/PHOSPHATASE"/>
    <property type="match status" value="1"/>
</dbReference>
<evidence type="ECO:0000313" key="3">
    <source>
        <dbReference type="Proteomes" id="UP000826656"/>
    </source>
</evidence>
<protein>
    <recommendedName>
        <fullName evidence="1">DUF4283 domain-containing protein</fullName>
    </recommendedName>
</protein>
<dbReference type="Proteomes" id="UP000826656">
    <property type="component" value="Unassembled WGS sequence"/>
</dbReference>
<proteinExistence type="predicted"/>
<dbReference type="EMBL" id="JAIVGD010000028">
    <property type="protein sequence ID" value="KAH0737718.1"/>
    <property type="molecule type" value="Genomic_DNA"/>
</dbReference>
<evidence type="ECO:0000259" key="1">
    <source>
        <dbReference type="Pfam" id="PF14111"/>
    </source>
</evidence>
<keyword evidence="3" id="KW-1185">Reference proteome</keyword>
<dbReference type="Pfam" id="PF14111">
    <property type="entry name" value="DUF4283"/>
    <property type="match status" value="1"/>
</dbReference>
<gene>
    <name evidence="2" type="ORF">KY290_036423</name>
</gene>
<sequence length="413" mass="47685">MPRECDKPVQGEGFKIEENYSLSGSRDGEGRGGEEVSERKWASLSKGNRLAAQGMTLQYVAPIAALERYIAAYWNYIVKPKVYYHNDGYFLVKFTTLEDRDEVFYAGPHMLNKKPIIVKIWTPDFDFTKEVDKISYARLLIEVDITRTLPTEIKVEDPNGRSFKQVVKYEWVPSYCPTCLTIGHICKRDDAEIKAKPTQNKQKMEWKQRVNVNELQRNQRPGKEIVAKEQNQMNQWSAVRGKSAAKSGIQQEDNQLIISNDFSVFHNHDTRFMAGGGRDKGGSSGETESTTILRHNGREFTWTNGNTYNRIDWALVNAKWMLDMQFTDVKVLDPGCSDHSPLCITLMQEEDIRHKPFKFLNHLAKHENFQEIVQRAWKQRPSNGTMYRIWQKLQNVKKGLKELNSVAFYGGTE</sequence>
<feature type="domain" description="DUF4283" evidence="1">
    <location>
        <begin position="62"/>
        <end position="128"/>
    </location>
</feature>
<dbReference type="Gene3D" id="3.60.10.10">
    <property type="entry name" value="Endonuclease/exonuclease/phosphatase"/>
    <property type="match status" value="1"/>
</dbReference>
<name>A0ABQ7TUL1_SOLTU</name>
<dbReference type="PANTHER" id="PTHR33233:SF17">
    <property type="entry name" value="DUF4283 DOMAIN-CONTAINING PROTEIN"/>
    <property type="match status" value="1"/>
</dbReference>
<dbReference type="SUPFAM" id="SSF56219">
    <property type="entry name" value="DNase I-like"/>
    <property type="match status" value="1"/>
</dbReference>
<comment type="caution">
    <text evidence="2">The sequence shown here is derived from an EMBL/GenBank/DDBJ whole genome shotgun (WGS) entry which is preliminary data.</text>
</comment>
<organism evidence="2 3">
    <name type="scientific">Solanum tuberosum</name>
    <name type="common">Potato</name>
    <dbReference type="NCBI Taxonomy" id="4113"/>
    <lineage>
        <taxon>Eukaryota</taxon>
        <taxon>Viridiplantae</taxon>
        <taxon>Streptophyta</taxon>
        <taxon>Embryophyta</taxon>
        <taxon>Tracheophyta</taxon>
        <taxon>Spermatophyta</taxon>
        <taxon>Magnoliopsida</taxon>
        <taxon>eudicotyledons</taxon>
        <taxon>Gunneridae</taxon>
        <taxon>Pentapetalae</taxon>
        <taxon>asterids</taxon>
        <taxon>lamiids</taxon>
        <taxon>Solanales</taxon>
        <taxon>Solanaceae</taxon>
        <taxon>Solanoideae</taxon>
        <taxon>Solaneae</taxon>
        <taxon>Solanum</taxon>
    </lineage>
</organism>
<dbReference type="InterPro" id="IPR025558">
    <property type="entry name" value="DUF4283"/>
</dbReference>
<dbReference type="InterPro" id="IPR036691">
    <property type="entry name" value="Endo/exonu/phosph_ase_sf"/>
</dbReference>
<evidence type="ECO:0000313" key="2">
    <source>
        <dbReference type="EMBL" id="KAH0737718.1"/>
    </source>
</evidence>
<reference evidence="2 3" key="1">
    <citation type="journal article" date="2021" name="bioRxiv">
        <title>Chromosome-scale and haplotype-resolved genome assembly of a tetraploid potato cultivar.</title>
        <authorList>
            <person name="Sun H."/>
            <person name="Jiao W.-B."/>
            <person name="Krause K."/>
            <person name="Campoy J.A."/>
            <person name="Goel M."/>
            <person name="Folz-Donahue K."/>
            <person name="Kukat C."/>
            <person name="Huettel B."/>
            <person name="Schneeberger K."/>
        </authorList>
    </citation>
    <scope>NUCLEOTIDE SEQUENCE [LARGE SCALE GENOMIC DNA]</scope>
    <source>
        <strain evidence="2">SolTubOtavaFocal</strain>
        <tissue evidence="2">Leaves</tissue>
    </source>
</reference>
<accession>A0ABQ7TUL1</accession>